<keyword evidence="3" id="KW-1185">Reference proteome</keyword>
<feature type="compositionally biased region" description="Basic and acidic residues" evidence="1">
    <location>
        <begin position="44"/>
        <end position="54"/>
    </location>
</feature>
<gene>
    <name evidence="4" type="primary">LOC118900793</name>
</gene>
<evidence type="ECO:0000259" key="2">
    <source>
        <dbReference type="PROSITE" id="PS50127"/>
    </source>
</evidence>
<feature type="compositionally biased region" description="Low complexity" evidence="1">
    <location>
        <begin position="61"/>
        <end position="74"/>
    </location>
</feature>
<reference evidence="4" key="1">
    <citation type="submission" date="2025-08" db="UniProtKB">
        <authorList>
            <consortium name="RefSeq"/>
        </authorList>
    </citation>
    <scope>IDENTIFICATION</scope>
    <source>
        <tissue evidence="4">Epidermis and Blubber</tissue>
    </source>
</reference>
<dbReference type="GeneID" id="118900793"/>
<evidence type="ECO:0000313" key="3">
    <source>
        <dbReference type="Proteomes" id="UP000694857"/>
    </source>
</evidence>
<organism evidence="3 4">
    <name type="scientific">Balaenoptera musculus</name>
    <name type="common">Blue whale</name>
    <dbReference type="NCBI Taxonomy" id="9771"/>
    <lineage>
        <taxon>Eukaryota</taxon>
        <taxon>Metazoa</taxon>
        <taxon>Chordata</taxon>
        <taxon>Craniata</taxon>
        <taxon>Vertebrata</taxon>
        <taxon>Euteleostomi</taxon>
        <taxon>Mammalia</taxon>
        <taxon>Eutheria</taxon>
        <taxon>Laurasiatheria</taxon>
        <taxon>Artiodactyla</taxon>
        <taxon>Whippomorpha</taxon>
        <taxon>Cetacea</taxon>
        <taxon>Mysticeti</taxon>
        <taxon>Balaenopteridae</taxon>
        <taxon>Balaenoptera</taxon>
    </lineage>
</organism>
<dbReference type="PROSITE" id="PS50127">
    <property type="entry name" value="UBC_2"/>
    <property type="match status" value="1"/>
</dbReference>
<dbReference type="PANTHER" id="PTHR24068">
    <property type="entry name" value="UBIQUITIN-CONJUGATING ENZYME E2"/>
    <property type="match status" value="1"/>
</dbReference>
<feature type="region of interest" description="Disordered" evidence="1">
    <location>
        <begin position="22"/>
        <end position="134"/>
    </location>
</feature>
<dbReference type="Pfam" id="PF00179">
    <property type="entry name" value="UQ_con"/>
    <property type="match status" value="1"/>
</dbReference>
<dbReference type="InterPro" id="IPR016135">
    <property type="entry name" value="UBQ-conjugating_enzyme/RWD"/>
</dbReference>
<protein>
    <submittedName>
        <fullName evidence="4">Ubiquitin-conjugating enzyme E2-24 kDa-like isoform X1</fullName>
    </submittedName>
</protein>
<evidence type="ECO:0000256" key="1">
    <source>
        <dbReference type="SAM" id="MobiDB-lite"/>
    </source>
</evidence>
<sequence>MEHGGGVGQRAWLRYLPGARRVPVKPTSAPLSASLPRPSLTREVGSRVGRDQGRGNRQRGRSGSPGSAPLAGAGTRRDAPQAERRPIVPRGAHAQATIPSLKPSAAAEPAGGRLWQPRAGRPCPQQPGHDGAEADPEVFHWQATIMGPNDSPYQGGVFFLTIHFPTDYPFKPPKAVGSGRCLPAWSLHTWAQMPSRHSCPQSVKDTDHLEPCFRALDLLSKRTRRASRSKEDLSLSTCKNSIQLCVNDRAIC</sequence>
<dbReference type="AlphaFoldDB" id="A0A8B8YIS1"/>
<dbReference type="SUPFAM" id="SSF54495">
    <property type="entry name" value="UBC-like"/>
    <property type="match status" value="1"/>
</dbReference>
<feature type="compositionally biased region" description="Low complexity" evidence="1">
    <location>
        <begin position="26"/>
        <end position="42"/>
    </location>
</feature>
<dbReference type="InterPro" id="IPR000608">
    <property type="entry name" value="UBC"/>
</dbReference>
<dbReference type="Gene3D" id="3.10.110.10">
    <property type="entry name" value="Ubiquitin Conjugating Enzyme"/>
    <property type="match status" value="1"/>
</dbReference>
<dbReference type="Proteomes" id="UP000694857">
    <property type="component" value="Chromosome 9"/>
</dbReference>
<dbReference type="OrthoDB" id="10472197at2759"/>
<dbReference type="RefSeq" id="XP_036719455.1">
    <property type="nucleotide sequence ID" value="XM_036863560.1"/>
</dbReference>
<accession>A0A8B8YIS1</accession>
<evidence type="ECO:0000313" key="4">
    <source>
        <dbReference type="RefSeq" id="XP_036719455.1"/>
    </source>
</evidence>
<feature type="compositionally biased region" description="Basic and acidic residues" evidence="1">
    <location>
        <begin position="75"/>
        <end position="86"/>
    </location>
</feature>
<dbReference type="KEGG" id="bmus:118900793"/>
<feature type="domain" description="UBC core" evidence="2">
    <location>
        <begin position="109"/>
        <end position="252"/>
    </location>
</feature>
<proteinExistence type="predicted"/>
<name>A0A8B8YIS1_BALMU</name>